<dbReference type="SMART" id="SM00304">
    <property type="entry name" value="HAMP"/>
    <property type="match status" value="1"/>
</dbReference>
<evidence type="ECO:0000256" key="7">
    <source>
        <dbReference type="ARBA" id="ARBA00022777"/>
    </source>
</evidence>
<dbReference type="Gene3D" id="3.30.450.290">
    <property type="match status" value="1"/>
</dbReference>
<dbReference type="Pfam" id="PF00672">
    <property type="entry name" value="HAMP"/>
    <property type="match status" value="1"/>
</dbReference>
<evidence type="ECO:0000256" key="4">
    <source>
        <dbReference type="ARBA" id="ARBA00022553"/>
    </source>
</evidence>
<comment type="catalytic activity">
    <reaction evidence="1">
        <text>ATP + protein L-histidine = ADP + protein N-phospho-L-histidine.</text>
        <dbReference type="EC" id="2.7.13.3"/>
    </reaction>
</comment>
<keyword evidence="8" id="KW-0067">ATP-binding</keyword>
<dbReference type="PROSITE" id="PS50109">
    <property type="entry name" value="HIS_KIN"/>
    <property type="match status" value="1"/>
</dbReference>
<dbReference type="PROSITE" id="PS50885">
    <property type="entry name" value="HAMP"/>
    <property type="match status" value="1"/>
</dbReference>
<comment type="subcellular location">
    <subcellularLocation>
        <location evidence="2">Membrane</location>
    </subcellularLocation>
</comment>
<feature type="transmembrane region" description="Helical" evidence="11">
    <location>
        <begin position="54"/>
        <end position="72"/>
    </location>
</feature>
<evidence type="ECO:0000313" key="15">
    <source>
        <dbReference type="Proteomes" id="UP001162891"/>
    </source>
</evidence>
<dbReference type="PRINTS" id="PR00344">
    <property type="entry name" value="BCTRLSENSOR"/>
</dbReference>
<keyword evidence="5" id="KW-0808">Transferase</keyword>
<dbReference type="SMART" id="SM00387">
    <property type="entry name" value="HATPase_c"/>
    <property type="match status" value="1"/>
</dbReference>
<dbReference type="PANTHER" id="PTHR43065:SF46">
    <property type="entry name" value="C4-DICARBOXYLATE TRANSPORT SENSOR PROTEIN DCTB"/>
    <property type="match status" value="1"/>
</dbReference>
<protein>
    <recommendedName>
        <fullName evidence="3">histidine kinase</fullName>
        <ecNumber evidence="3">2.7.13.3</ecNumber>
    </recommendedName>
</protein>
<dbReference type="GO" id="GO:0016301">
    <property type="term" value="F:kinase activity"/>
    <property type="evidence" value="ECO:0007669"/>
    <property type="project" value="UniProtKB-KW"/>
</dbReference>
<dbReference type="InterPro" id="IPR003661">
    <property type="entry name" value="HisK_dim/P_dom"/>
</dbReference>
<dbReference type="PANTHER" id="PTHR43065">
    <property type="entry name" value="SENSOR HISTIDINE KINASE"/>
    <property type="match status" value="1"/>
</dbReference>
<evidence type="ECO:0000256" key="11">
    <source>
        <dbReference type="SAM" id="Phobius"/>
    </source>
</evidence>
<keyword evidence="15" id="KW-1185">Reference proteome</keyword>
<keyword evidence="4" id="KW-0597">Phosphoprotein</keyword>
<dbReference type="InterPro" id="IPR003660">
    <property type="entry name" value="HAMP_dom"/>
</dbReference>
<proteinExistence type="predicted"/>
<keyword evidence="11" id="KW-1133">Transmembrane helix</keyword>
<dbReference type="InterPro" id="IPR005467">
    <property type="entry name" value="His_kinase_dom"/>
</dbReference>
<evidence type="ECO:0000256" key="5">
    <source>
        <dbReference type="ARBA" id="ARBA00022679"/>
    </source>
</evidence>
<accession>A0ABM7WZ95</accession>
<feature type="transmembrane region" description="Helical" evidence="11">
    <location>
        <begin position="235"/>
        <end position="255"/>
    </location>
</feature>
<keyword evidence="7 14" id="KW-0418">Kinase</keyword>
<evidence type="ECO:0000256" key="8">
    <source>
        <dbReference type="ARBA" id="ARBA00022840"/>
    </source>
</evidence>
<evidence type="ECO:0000256" key="2">
    <source>
        <dbReference type="ARBA" id="ARBA00004370"/>
    </source>
</evidence>
<dbReference type="Pfam" id="PF00512">
    <property type="entry name" value="HisKA"/>
    <property type="match status" value="1"/>
</dbReference>
<dbReference type="CDD" id="cd06225">
    <property type="entry name" value="HAMP"/>
    <property type="match status" value="1"/>
</dbReference>
<keyword evidence="11" id="KW-0812">Transmembrane</keyword>
<reference evidence="15" key="1">
    <citation type="journal article" date="2022" name="Int. J. Syst. Evol. Microbiol.">
        <title>Anaeromyxobacter oryzae sp. nov., Anaeromyxobacter diazotrophicus sp. nov. and Anaeromyxobacter paludicola sp. nov., isolated from paddy soils.</title>
        <authorList>
            <person name="Itoh H."/>
            <person name="Xu Z."/>
            <person name="Mise K."/>
            <person name="Masuda Y."/>
            <person name="Ushijima N."/>
            <person name="Hayakawa C."/>
            <person name="Shiratori Y."/>
            <person name="Senoo K."/>
        </authorList>
    </citation>
    <scope>NUCLEOTIDE SEQUENCE [LARGE SCALE GENOMIC DNA]</scope>
    <source>
        <strain evidence="15">Red232</strain>
    </source>
</reference>
<dbReference type="SUPFAM" id="SSF55874">
    <property type="entry name" value="ATPase domain of HSP90 chaperone/DNA topoisomerase II/histidine kinase"/>
    <property type="match status" value="1"/>
</dbReference>
<sequence>MLRIEEAAGVRRSPRGMTKTAAGSDRGAEAERSAGPRAPRPGPVPFLHRLSTKLLGVTAILALAALVALWAADRRLGRALVGEVERSSALLGEALRTTTRDAMLADGPEHAYDVLARIAALEGIDRVRVLDARGRVAFSTVAAERGTVVAKDEAPCAGCHAGRAEPVSRAPADARGRTEVGPRGRRYAMVTPLYNDRACATAACHVHPPGRQVLGLLEIGVSLERVDSGVSAFRVGAAPLLAAGIVLIAVLLYLLGRAEVLGPVAALLEGMRRVSRDELDVEVRVRSRGEMGALAGSFNEMTSSLRALEDALNGVLANLEHEVEARTAELRSAQDQLVRTEKLSALGKLSASVAHEINNPLAGILTFAKLVSRTLAEGPPDDARRAVLQKNLALVEREAQRCSAIVRNLLDFARERPIQRKRVDVNAAIDEALSLIANQVAIQEIALVRELAPLPPVLADFGQLRQAFVNVAMNACEAMGKGGRLAITSRTRDGAVEIAIADTGPGIPPERLGHIFDPFFTTKEKGTGLGLSVVYGIVQRHGGTVTVDSAVGAGTTFVLRLPADQDADTTGPGQAA</sequence>
<evidence type="ECO:0000313" key="14">
    <source>
        <dbReference type="EMBL" id="BDG04872.1"/>
    </source>
</evidence>
<evidence type="ECO:0000256" key="1">
    <source>
        <dbReference type="ARBA" id="ARBA00000085"/>
    </source>
</evidence>
<keyword evidence="6" id="KW-0547">Nucleotide-binding</keyword>
<dbReference type="InterPro" id="IPR036097">
    <property type="entry name" value="HisK_dim/P_sf"/>
</dbReference>
<evidence type="ECO:0000256" key="10">
    <source>
        <dbReference type="SAM" id="MobiDB-lite"/>
    </source>
</evidence>
<feature type="domain" description="HAMP" evidence="13">
    <location>
        <begin position="258"/>
        <end position="310"/>
    </location>
</feature>
<dbReference type="Proteomes" id="UP001162891">
    <property type="component" value="Chromosome"/>
</dbReference>
<dbReference type="Pfam" id="PF02518">
    <property type="entry name" value="HATPase_c"/>
    <property type="match status" value="1"/>
</dbReference>
<name>A0ABM7WZ95_9BACT</name>
<dbReference type="EMBL" id="AP025591">
    <property type="protein sequence ID" value="BDG04872.1"/>
    <property type="molecule type" value="Genomic_DNA"/>
</dbReference>
<feature type="domain" description="Histidine kinase" evidence="12">
    <location>
        <begin position="352"/>
        <end position="565"/>
    </location>
</feature>
<dbReference type="Gene3D" id="3.30.565.10">
    <property type="entry name" value="Histidine kinase-like ATPase, C-terminal domain"/>
    <property type="match status" value="1"/>
</dbReference>
<dbReference type="InterPro" id="IPR036890">
    <property type="entry name" value="HATPase_C_sf"/>
</dbReference>
<evidence type="ECO:0000259" key="12">
    <source>
        <dbReference type="PROSITE" id="PS50109"/>
    </source>
</evidence>
<dbReference type="SUPFAM" id="SSF47384">
    <property type="entry name" value="Homodimeric domain of signal transducing histidine kinase"/>
    <property type="match status" value="1"/>
</dbReference>
<evidence type="ECO:0000256" key="3">
    <source>
        <dbReference type="ARBA" id="ARBA00012438"/>
    </source>
</evidence>
<feature type="region of interest" description="Disordered" evidence="10">
    <location>
        <begin position="1"/>
        <end position="43"/>
    </location>
</feature>
<dbReference type="SUPFAM" id="SSF158472">
    <property type="entry name" value="HAMP domain-like"/>
    <property type="match status" value="1"/>
</dbReference>
<keyword evidence="9" id="KW-0902">Two-component regulatory system</keyword>
<organism evidence="14 15">
    <name type="scientific">Anaeromyxobacter oryzae</name>
    <dbReference type="NCBI Taxonomy" id="2918170"/>
    <lineage>
        <taxon>Bacteria</taxon>
        <taxon>Pseudomonadati</taxon>
        <taxon>Myxococcota</taxon>
        <taxon>Myxococcia</taxon>
        <taxon>Myxococcales</taxon>
        <taxon>Cystobacterineae</taxon>
        <taxon>Anaeromyxobacteraceae</taxon>
        <taxon>Anaeromyxobacter</taxon>
    </lineage>
</organism>
<dbReference type="InterPro" id="IPR003594">
    <property type="entry name" value="HATPase_dom"/>
</dbReference>
<dbReference type="SMART" id="SM00388">
    <property type="entry name" value="HisKA"/>
    <property type="match status" value="1"/>
</dbReference>
<dbReference type="Gene3D" id="6.10.340.10">
    <property type="match status" value="1"/>
</dbReference>
<dbReference type="EC" id="2.7.13.3" evidence="3"/>
<evidence type="ECO:0000259" key="13">
    <source>
        <dbReference type="PROSITE" id="PS50885"/>
    </source>
</evidence>
<evidence type="ECO:0000256" key="9">
    <source>
        <dbReference type="ARBA" id="ARBA00023012"/>
    </source>
</evidence>
<gene>
    <name evidence="14" type="ORF">AMOR_38680</name>
</gene>
<dbReference type="InterPro" id="IPR004358">
    <property type="entry name" value="Sig_transdc_His_kin-like_C"/>
</dbReference>
<dbReference type="CDD" id="cd00082">
    <property type="entry name" value="HisKA"/>
    <property type="match status" value="1"/>
</dbReference>
<dbReference type="Gene3D" id="1.10.287.130">
    <property type="match status" value="1"/>
</dbReference>
<evidence type="ECO:0000256" key="6">
    <source>
        <dbReference type="ARBA" id="ARBA00022741"/>
    </source>
</evidence>
<keyword evidence="11" id="KW-0472">Membrane</keyword>